<keyword evidence="2" id="KW-1185">Reference proteome</keyword>
<dbReference type="AlphaFoldDB" id="A0A428PPZ5"/>
<comment type="caution">
    <text evidence="1">The sequence shown here is derived from an EMBL/GenBank/DDBJ whole genome shotgun (WGS) entry which is preliminary data.</text>
</comment>
<proteinExistence type="predicted"/>
<evidence type="ECO:0000313" key="1">
    <source>
        <dbReference type="EMBL" id="RSL55095.1"/>
    </source>
</evidence>
<name>A0A428PPZ5_9HYPO</name>
<dbReference type="EMBL" id="NKCI01000104">
    <property type="protein sequence ID" value="RSL55095.1"/>
    <property type="molecule type" value="Genomic_DNA"/>
</dbReference>
<organism evidence="1 2">
    <name type="scientific">Fusarium duplospermum</name>
    <dbReference type="NCBI Taxonomy" id="1325734"/>
    <lineage>
        <taxon>Eukaryota</taxon>
        <taxon>Fungi</taxon>
        <taxon>Dikarya</taxon>
        <taxon>Ascomycota</taxon>
        <taxon>Pezizomycotina</taxon>
        <taxon>Sordariomycetes</taxon>
        <taxon>Hypocreomycetidae</taxon>
        <taxon>Hypocreales</taxon>
        <taxon>Nectriaceae</taxon>
        <taxon>Fusarium</taxon>
        <taxon>Fusarium solani species complex</taxon>
    </lineage>
</organism>
<evidence type="ECO:0000313" key="2">
    <source>
        <dbReference type="Proteomes" id="UP000288168"/>
    </source>
</evidence>
<accession>A0A428PPZ5</accession>
<protein>
    <submittedName>
        <fullName evidence="1">Uncharacterized protein</fullName>
    </submittedName>
</protein>
<sequence>MSCNTERPVALEFSPNSVDDGPAIRWEGCNVSLALGHPHDWESHLDRIFNAVVKKQEASMPLGEDFEIRSSAVSRQSNLVSHDSKRMSLLLVEERLGASCR</sequence>
<reference evidence="1 2" key="1">
    <citation type="submission" date="2017-06" db="EMBL/GenBank/DDBJ databases">
        <title>Comparative genomic analysis of Ambrosia Fusariam Clade fungi.</title>
        <authorList>
            <person name="Stajich J.E."/>
            <person name="Carrillo J."/>
            <person name="Kijimoto T."/>
            <person name="Eskalen A."/>
            <person name="O'Donnell K."/>
            <person name="Kasson M."/>
        </authorList>
    </citation>
    <scope>NUCLEOTIDE SEQUENCE [LARGE SCALE GENOMIC DNA]</scope>
    <source>
        <strain evidence="1 2">NRRL62584</strain>
    </source>
</reference>
<gene>
    <name evidence="1" type="ORF">CEP54_009548</name>
</gene>
<dbReference type="Proteomes" id="UP000288168">
    <property type="component" value="Unassembled WGS sequence"/>
</dbReference>